<dbReference type="AlphaFoldDB" id="A0A917LUA9"/>
<comment type="similarity">
    <text evidence="3">Belongs to the multicopper oxidase family.</text>
</comment>
<dbReference type="InterPro" id="IPR008972">
    <property type="entry name" value="Cupredoxin"/>
</dbReference>
<dbReference type="PANTHER" id="PTHR35008:SF8">
    <property type="entry name" value="ALCOHOL DEHYDROGENASE CYTOCHROME C SUBUNIT"/>
    <property type="match status" value="1"/>
</dbReference>
<reference evidence="17" key="1">
    <citation type="journal article" date="2014" name="Int. J. Syst. Evol. Microbiol.">
        <title>Complete genome sequence of Corynebacterium casei LMG S-19264T (=DSM 44701T), isolated from a smear-ripened cheese.</title>
        <authorList>
            <consortium name="US DOE Joint Genome Institute (JGI-PGF)"/>
            <person name="Walter F."/>
            <person name="Albersmeier A."/>
            <person name="Kalinowski J."/>
            <person name="Ruckert C."/>
        </authorList>
    </citation>
    <scope>NUCLEOTIDE SEQUENCE</scope>
    <source>
        <strain evidence="17">CGMCC 1.12751</strain>
    </source>
</reference>
<evidence type="ECO:0000259" key="16">
    <source>
        <dbReference type="PROSITE" id="PS51007"/>
    </source>
</evidence>
<evidence type="ECO:0000256" key="12">
    <source>
        <dbReference type="ARBA" id="ARBA00023008"/>
    </source>
</evidence>
<dbReference type="GO" id="GO:0009055">
    <property type="term" value="F:electron transfer activity"/>
    <property type="evidence" value="ECO:0007669"/>
    <property type="project" value="InterPro"/>
</dbReference>
<dbReference type="PRINTS" id="PR00695">
    <property type="entry name" value="CUNO2RDTASE"/>
</dbReference>
<keyword evidence="10" id="KW-0560">Oxidoreductase</keyword>
<dbReference type="InterPro" id="IPR011707">
    <property type="entry name" value="Cu-oxidase-like_N"/>
</dbReference>
<feature type="binding site" description="type 1 copper site" evidence="14">
    <location>
        <position position="360"/>
    </location>
    <ligand>
        <name>Cu cation</name>
        <dbReference type="ChEBI" id="CHEBI:23378"/>
        <label>1</label>
    </ligand>
</feature>
<dbReference type="Gene3D" id="1.10.760.10">
    <property type="entry name" value="Cytochrome c-like domain"/>
    <property type="match status" value="1"/>
</dbReference>
<name>A0A917LUA9_9FLAO</name>
<dbReference type="Pfam" id="PF07732">
    <property type="entry name" value="Cu-oxidase_3"/>
    <property type="match status" value="1"/>
</dbReference>
<feature type="binding site" description="type 1 copper site" evidence="14">
    <location>
        <position position="165"/>
    </location>
    <ligand>
        <name>Cu cation</name>
        <dbReference type="ChEBI" id="CHEBI:23378"/>
        <label>1</label>
    </ligand>
</feature>
<organism evidence="17 18">
    <name type="scientific">Bizionia arctica</name>
    <dbReference type="NCBI Taxonomy" id="1495645"/>
    <lineage>
        <taxon>Bacteria</taxon>
        <taxon>Pseudomonadati</taxon>
        <taxon>Bacteroidota</taxon>
        <taxon>Flavobacteriia</taxon>
        <taxon>Flavobacteriales</taxon>
        <taxon>Flavobacteriaceae</taxon>
        <taxon>Bizionia</taxon>
    </lineage>
</organism>
<comment type="cofactor">
    <cofactor evidence="1 14">
        <name>Cu(+)</name>
        <dbReference type="ChEBI" id="CHEBI:49552"/>
    </cofactor>
</comment>
<reference evidence="17" key="2">
    <citation type="submission" date="2020-09" db="EMBL/GenBank/DDBJ databases">
        <authorList>
            <person name="Sun Q."/>
            <person name="Zhou Y."/>
        </authorList>
    </citation>
    <scope>NUCLEOTIDE SEQUENCE</scope>
    <source>
        <strain evidence="17">CGMCC 1.12751</strain>
    </source>
</reference>
<evidence type="ECO:0000256" key="8">
    <source>
        <dbReference type="ARBA" id="ARBA00022723"/>
    </source>
</evidence>
<evidence type="ECO:0000256" key="3">
    <source>
        <dbReference type="ARBA" id="ARBA00010609"/>
    </source>
</evidence>
<keyword evidence="8 14" id="KW-0479">Metal-binding</keyword>
<evidence type="ECO:0000256" key="9">
    <source>
        <dbReference type="ARBA" id="ARBA00022737"/>
    </source>
</evidence>
<dbReference type="PROSITE" id="PS51007">
    <property type="entry name" value="CYTC"/>
    <property type="match status" value="1"/>
</dbReference>
<feature type="binding site" description="type 1 copper site" evidence="14">
    <location>
        <position position="219"/>
    </location>
    <ligand>
        <name>Cu cation</name>
        <dbReference type="ChEBI" id="CHEBI:23378"/>
        <label>1</label>
    </ligand>
</feature>
<keyword evidence="11 15" id="KW-0408">Iron</keyword>
<dbReference type="InterPro" id="IPR051459">
    <property type="entry name" value="Cytochrome_c-type_DH"/>
</dbReference>
<feature type="binding site" description="type 1 copper site" evidence="14">
    <location>
        <position position="170"/>
    </location>
    <ligand>
        <name>Cu cation</name>
        <dbReference type="ChEBI" id="CHEBI:23378"/>
        <label>1</label>
    </ligand>
</feature>
<dbReference type="CDD" id="cd04208">
    <property type="entry name" value="CuRO_2_CuNIR"/>
    <property type="match status" value="1"/>
</dbReference>
<evidence type="ECO:0000256" key="6">
    <source>
        <dbReference type="ARBA" id="ARBA00017290"/>
    </source>
</evidence>
<dbReference type="GO" id="GO:0020037">
    <property type="term" value="F:heme binding"/>
    <property type="evidence" value="ECO:0007669"/>
    <property type="project" value="InterPro"/>
</dbReference>
<dbReference type="EMBL" id="BMFQ01000004">
    <property type="protein sequence ID" value="GGG57880.1"/>
    <property type="molecule type" value="Genomic_DNA"/>
</dbReference>
<proteinExistence type="inferred from homology"/>
<dbReference type="EC" id="1.7.2.1" evidence="5"/>
<dbReference type="GO" id="GO:0005507">
    <property type="term" value="F:copper ion binding"/>
    <property type="evidence" value="ECO:0007669"/>
    <property type="project" value="InterPro"/>
</dbReference>
<dbReference type="InterPro" id="IPR009056">
    <property type="entry name" value="Cyt_c-like_dom"/>
</dbReference>
<dbReference type="InterPro" id="IPR036909">
    <property type="entry name" value="Cyt_c-like_dom_sf"/>
</dbReference>
<comment type="subunit">
    <text evidence="4">Homotrimer.</text>
</comment>
<dbReference type="FunFam" id="2.60.40.420:FF:000093">
    <property type="entry name" value="Copper-containing nitrite reductase"/>
    <property type="match status" value="1"/>
</dbReference>
<keyword evidence="9" id="KW-0677">Repeat</keyword>
<evidence type="ECO:0000256" key="7">
    <source>
        <dbReference type="ARBA" id="ARBA00022617"/>
    </source>
</evidence>
<keyword evidence="7 15" id="KW-0349">Heme</keyword>
<dbReference type="Proteomes" id="UP000625976">
    <property type="component" value="Unassembled WGS sequence"/>
</dbReference>
<dbReference type="CDD" id="cd11020">
    <property type="entry name" value="CuRO_1_CuNIR"/>
    <property type="match status" value="1"/>
</dbReference>
<keyword evidence="12 14" id="KW-0186">Copper</keyword>
<dbReference type="PANTHER" id="PTHR35008">
    <property type="entry name" value="BLL4482 PROTEIN-RELATED"/>
    <property type="match status" value="1"/>
</dbReference>
<evidence type="ECO:0000256" key="15">
    <source>
        <dbReference type="PROSITE-ProRule" id="PRU00433"/>
    </source>
</evidence>
<comment type="catalytic activity">
    <reaction evidence="13">
        <text>nitric oxide + Fe(III)-[cytochrome c] + H2O = Fe(II)-[cytochrome c] + nitrite + 2 H(+)</text>
        <dbReference type="Rhea" id="RHEA:15233"/>
        <dbReference type="Rhea" id="RHEA-COMP:10350"/>
        <dbReference type="Rhea" id="RHEA-COMP:14399"/>
        <dbReference type="ChEBI" id="CHEBI:15377"/>
        <dbReference type="ChEBI" id="CHEBI:15378"/>
        <dbReference type="ChEBI" id="CHEBI:16301"/>
        <dbReference type="ChEBI" id="CHEBI:16480"/>
        <dbReference type="ChEBI" id="CHEBI:29033"/>
        <dbReference type="ChEBI" id="CHEBI:29034"/>
        <dbReference type="EC" id="1.7.2.1"/>
    </reaction>
</comment>
<dbReference type="Pfam" id="PF00034">
    <property type="entry name" value="Cytochrom_C"/>
    <property type="match status" value="1"/>
</dbReference>
<evidence type="ECO:0000256" key="5">
    <source>
        <dbReference type="ARBA" id="ARBA00011882"/>
    </source>
</evidence>
<dbReference type="SUPFAM" id="SSF46626">
    <property type="entry name" value="Cytochrome c"/>
    <property type="match status" value="1"/>
</dbReference>
<dbReference type="InterPro" id="IPR001287">
    <property type="entry name" value="NO2-reductase_Cu"/>
</dbReference>
<accession>A0A917LUA9</accession>
<evidence type="ECO:0000313" key="18">
    <source>
        <dbReference type="Proteomes" id="UP000625976"/>
    </source>
</evidence>
<feature type="binding site" description="type 1 copper site" evidence="14">
    <location>
        <position position="205"/>
    </location>
    <ligand>
        <name>Cu cation</name>
        <dbReference type="ChEBI" id="CHEBI:23378"/>
        <label>1</label>
    </ligand>
</feature>
<evidence type="ECO:0000256" key="13">
    <source>
        <dbReference type="ARBA" id="ARBA00049340"/>
    </source>
</evidence>
<evidence type="ECO:0000313" key="17">
    <source>
        <dbReference type="EMBL" id="GGG57880.1"/>
    </source>
</evidence>
<dbReference type="GO" id="GO:0050421">
    <property type="term" value="F:nitrite reductase (NO-forming) activity"/>
    <property type="evidence" value="ECO:0007669"/>
    <property type="project" value="UniProtKB-EC"/>
</dbReference>
<feature type="binding site" description="type 1 copper site" evidence="14">
    <location>
        <position position="214"/>
    </location>
    <ligand>
        <name>Cu cation</name>
        <dbReference type="ChEBI" id="CHEBI:23378"/>
        <label>1</label>
    </ligand>
</feature>
<evidence type="ECO:0000256" key="4">
    <source>
        <dbReference type="ARBA" id="ARBA00011233"/>
    </source>
</evidence>
<evidence type="ECO:0000256" key="11">
    <source>
        <dbReference type="ARBA" id="ARBA00023004"/>
    </source>
</evidence>
<dbReference type="NCBIfam" id="TIGR02376">
    <property type="entry name" value="Cu_nitrite_red"/>
    <property type="match status" value="1"/>
</dbReference>
<keyword evidence="18" id="KW-1185">Reference proteome</keyword>
<gene>
    <name evidence="17" type="ORF">GCM10010976_30960</name>
</gene>
<dbReference type="SUPFAM" id="SSF49503">
    <property type="entry name" value="Cupredoxins"/>
    <property type="match status" value="2"/>
</dbReference>
<evidence type="ECO:0000256" key="14">
    <source>
        <dbReference type="PIRSR" id="PIRSR601287-1"/>
    </source>
</evidence>
<evidence type="ECO:0000256" key="10">
    <source>
        <dbReference type="ARBA" id="ARBA00023002"/>
    </source>
</evidence>
<comment type="caution">
    <text evidence="17">The sequence shown here is derived from an EMBL/GenBank/DDBJ whole genome shotgun (WGS) entry which is preliminary data.</text>
</comment>
<evidence type="ECO:0000256" key="2">
    <source>
        <dbReference type="ARBA" id="ARBA00001973"/>
    </source>
</evidence>
<protein>
    <recommendedName>
        <fullName evidence="6">Copper-containing nitrite reductase</fullName>
        <ecNumber evidence="5">1.7.2.1</ecNumber>
    </recommendedName>
</protein>
<feature type="domain" description="Cytochrome c" evidence="16">
    <location>
        <begin position="422"/>
        <end position="510"/>
    </location>
</feature>
<evidence type="ECO:0000256" key="1">
    <source>
        <dbReference type="ARBA" id="ARBA00001960"/>
    </source>
</evidence>
<comment type="cofactor">
    <cofactor evidence="2 14">
        <name>Cu(2+)</name>
        <dbReference type="ChEBI" id="CHEBI:29036"/>
    </cofactor>
</comment>
<sequence length="528" mass="58270">MTYVMFFFHSEQYICIEINRTILSEFNDFTFNKPLKNLSMKVNQKSKRKFKIARTIALLLMPLFFIACLNDKKEENVDTADISVHQEMIAELTSPPHVPTPVGARKAKKLIVKMEILEQEGEMTDGVKYMYWTFGGTVPGSFIRTRVGDEVEFHLQNHPDNKLPHNIDLHAVTGPGGGAESSFVAPGHEKVFSFKTLNPGLYVYHCATAPVGMHIANGMYGLILVEPAGGLPKVDKEYYIMQGDFYTKGANGERGLQPFDMQKAVDENADYVVFNGKVGALTGDNAITANVGETVRLFVGNGGPNLVSSFHLIGEIFDKVHVEGGDLINENVQTTLIPAGGAVIVELRVDVPGTFILVDHSIFRAFNKGALGMLKVEGEEDKKIYSGEIRDDIYLPEGPGIQTMPTTNEIVESEVPAKSFEEQMEFGKQAYMQTCFACHQAEGQGIANAFPPLAKSDYLNADVDRAIGIVLHGLTGEITVNGEKYNSVMTRQSLSSDEVANVLTYVYNSWGNSKKVVTKEMVDKIKNK</sequence>
<feature type="binding site" description="type 1 copper site" evidence="14">
    <location>
        <position position="206"/>
    </location>
    <ligand>
        <name>Cu cation</name>
        <dbReference type="ChEBI" id="CHEBI:23378"/>
        <label>1</label>
    </ligand>
</feature>
<dbReference type="Gene3D" id="2.60.40.420">
    <property type="entry name" value="Cupredoxins - blue copper proteins"/>
    <property type="match status" value="2"/>
</dbReference>